<dbReference type="EMBL" id="KZ819968">
    <property type="protein sequence ID" value="PWN50103.1"/>
    <property type="molecule type" value="Genomic_DNA"/>
</dbReference>
<proteinExistence type="predicted"/>
<keyword evidence="2" id="KW-1185">Reference proteome</keyword>
<organism evidence="1 2">
    <name type="scientific">Violaceomyces palustris</name>
    <dbReference type="NCBI Taxonomy" id="1673888"/>
    <lineage>
        <taxon>Eukaryota</taxon>
        <taxon>Fungi</taxon>
        <taxon>Dikarya</taxon>
        <taxon>Basidiomycota</taxon>
        <taxon>Ustilaginomycotina</taxon>
        <taxon>Ustilaginomycetes</taxon>
        <taxon>Violaceomycetales</taxon>
        <taxon>Violaceomycetaceae</taxon>
        <taxon>Violaceomyces</taxon>
    </lineage>
</organism>
<name>A0ACD0NW84_9BASI</name>
<reference evidence="1 2" key="1">
    <citation type="journal article" date="2018" name="Mol. Biol. Evol.">
        <title>Broad Genomic Sampling Reveals a Smut Pathogenic Ancestry of the Fungal Clade Ustilaginomycotina.</title>
        <authorList>
            <person name="Kijpornyongpan T."/>
            <person name="Mondo S.J."/>
            <person name="Barry K."/>
            <person name="Sandor L."/>
            <person name="Lee J."/>
            <person name="Lipzen A."/>
            <person name="Pangilinan J."/>
            <person name="LaButti K."/>
            <person name="Hainaut M."/>
            <person name="Henrissat B."/>
            <person name="Grigoriev I.V."/>
            <person name="Spatafora J.W."/>
            <person name="Aime M.C."/>
        </authorList>
    </citation>
    <scope>NUCLEOTIDE SEQUENCE [LARGE SCALE GENOMIC DNA]</scope>
    <source>
        <strain evidence="1 2">SA 807</strain>
    </source>
</reference>
<sequence length="833" mass="91476">MAEVASRPSASDAKPNFGHHHHRKRSFSHSSSNSPRSLTETKPPSNTTTTTGTPPNASPLKPKSPSIVVADRRDGFQDTIKQSSMLHSLLSEPVKFIKSSQSHSQDHSNMGFVPINHHSPDDNDALKSTADRLSPSVKLARANLSKPLPSSSSVSMSPSIHGLSKASASSSPDKKQSKPSSRELYPYRISLRFPAKVGQKAAGLNNHGNTCYMNSVMQALAHTPPLAFALLSQDVADLEGQWGGPSKASNFDAAASMQAFVRRSLQGSKSTTSPFEFNKNLKAFARPLRQGRQEDSHEYLRFLLEAMQQCCLSKAPKSLKPDDPLRQTTFVHKIFGGRLRSRVTCHACKHNSDTFDPYMDLSLDVRKGIDSLTDALSAFTAKDRLTGSEKYRCDSCKRKVEATKQFTIDSTPPALTVHLKRFTAFGGKISKPIGFEETLNLSPYLSDRSASARYRLYAVVHHYGSGPNSGHYVASVKSPSGRWTRMDDSFVSEMSSGAPVGDKSAYILFYLREKDESLEKAIASLRHQSHGGPNFTKDAGGPHSKKRKSPEEEEEMEEEESREEERVGPNQKPPKKSMSKQRMKEMVERERREKKLLASSPKEEEADPGPNSIVRGKASDERISSRPASSDTFFGTSGGGGGSTKPFGNPFSFPPVGLGSGADDGKHDDELGSAINREEYESLIGGGGSGGSSANKRRLPDPEVGFDEEEEEEGKKDERQGHDHPSPLSKKERRILKKQRQQQQRREGLHDSLIHSPTSPPSSKRGIPSSPYALANLGTSSSSSSPKPQQLQHHHRDGGEGDRKKRKKNKDPRNSNPSIRFPSGLASRMKRKH</sequence>
<dbReference type="Proteomes" id="UP000245626">
    <property type="component" value="Unassembled WGS sequence"/>
</dbReference>
<accession>A0ACD0NW84</accession>
<gene>
    <name evidence="1" type="ORF">IE53DRAFT_387618</name>
</gene>
<evidence type="ECO:0000313" key="1">
    <source>
        <dbReference type="EMBL" id="PWN50103.1"/>
    </source>
</evidence>
<evidence type="ECO:0000313" key="2">
    <source>
        <dbReference type="Proteomes" id="UP000245626"/>
    </source>
</evidence>
<protein>
    <submittedName>
        <fullName evidence="1">Cysteine proteinase</fullName>
    </submittedName>
</protein>